<dbReference type="EMBL" id="BAABGM010000022">
    <property type="protein sequence ID" value="GAA4411460.1"/>
    <property type="molecule type" value="Genomic_DNA"/>
</dbReference>
<reference evidence="3" key="1">
    <citation type="journal article" date="2019" name="Int. J. Syst. Evol. Microbiol.">
        <title>The Global Catalogue of Microorganisms (GCM) 10K type strain sequencing project: providing services to taxonomists for standard genome sequencing and annotation.</title>
        <authorList>
            <consortium name="The Broad Institute Genomics Platform"/>
            <consortium name="The Broad Institute Genome Sequencing Center for Infectious Disease"/>
            <person name="Wu L."/>
            <person name="Ma J."/>
        </authorList>
    </citation>
    <scope>NUCLEOTIDE SEQUENCE [LARGE SCALE GENOMIC DNA]</scope>
    <source>
        <strain evidence="3">JCM 17809</strain>
    </source>
</reference>
<protein>
    <recommendedName>
        <fullName evidence="1">Methyltransferase domain-containing protein</fullName>
    </recommendedName>
</protein>
<sequence>MTNQDDLNWWLTLAANVEWTFANTYAATAPHSYVVLNRTAGMTREDFIRAAHVIHTFGQPAKFYSMTSIYLTSPDGRLKWWTMDKHLSDTTLINQATTERLYGVQNAPSTLSCIRTPYDEIATSYDEWHPIEDAEARALSEVVAPFKSEYPTSVLDVGCGTGRVLDLGLTTPDRYAGVDPSQPMLNMLVRKYPSVARIYPTTIEQALADGAFTPGQFEIVTAYDSAKELDLATVAALSELSSRVTVLKRDSQLELIT</sequence>
<evidence type="ECO:0000313" key="3">
    <source>
        <dbReference type="Proteomes" id="UP001500945"/>
    </source>
</evidence>
<evidence type="ECO:0000259" key="1">
    <source>
        <dbReference type="Pfam" id="PF13649"/>
    </source>
</evidence>
<evidence type="ECO:0000313" key="2">
    <source>
        <dbReference type="EMBL" id="GAA4411460.1"/>
    </source>
</evidence>
<keyword evidence="3" id="KW-1185">Reference proteome</keyword>
<dbReference type="SUPFAM" id="SSF53335">
    <property type="entry name" value="S-adenosyl-L-methionine-dependent methyltransferases"/>
    <property type="match status" value="1"/>
</dbReference>
<comment type="caution">
    <text evidence="2">The sequence shown here is derived from an EMBL/GenBank/DDBJ whole genome shotgun (WGS) entry which is preliminary data.</text>
</comment>
<accession>A0ABP8KN67</accession>
<dbReference type="Proteomes" id="UP001500945">
    <property type="component" value="Unassembled WGS sequence"/>
</dbReference>
<dbReference type="Pfam" id="PF13649">
    <property type="entry name" value="Methyltransf_25"/>
    <property type="match status" value="1"/>
</dbReference>
<name>A0ABP8KN67_9MICO</name>
<dbReference type="CDD" id="cd02440">
    <property type="entry name" value="AdoMet_MTases"/>
    <property type="match status" value="1"/>
</dbReference>
<feature type="domain" description="Methyltransferase" evidence="1">
    <location>
        <begin position="154"/>
        <end position="240"/>
    </location>
</feature>
<dbReference type="InterPro" id="IPR041698">
    <property type="entry name" value="Methyltransf_25"/>
</dbReference>
<organism evidence="2 3">
    <name type="scientific">Fodinibacter luteus</name>
    <dbReference type="NCBI Taxonomy" id="552064"/>
    <lineage>
        <taxon>Bacteria</taxon>
        <taxon>Bacillati</taxon>
        <taxon>Actinomycetota</taxon>
        <taxon>Actinomycetes</taxon>
        <taxon>Micrococcales</taxon>
        <taxon>Intrasporangiaceae</taxon>
        <taxon>Fodinibacter (ex Wang et al. 2009)</taxon>
    </lineage>
</organism>
<dbReference type="Gene3D" id="3.40.50.150">
    <property type="entry name" value="Vaccinia Virus protein VP39"/>
    <property type="match status" value="1"/>
</dbReference>
<dbReference type="InterPro" id="IPR029063">
    <property type="entry name" value="SAM-dependent_MTases_sf"/>
</dbReference>
<gene>
    <name evidence="2" type="ORF">GCM10023168_32350</name>
</gene>
<proteinExistence type="predicted"/>